<dbReference type="PANTHER" id="PTHR10666">
    <property type="entry name" value="UBIQUITIN"/>
    <property type="match status" value="1"/>
</dbReference>
<dbReference type="GO" id="GO:0016567">
    <property type="term" value="P:protein ubiquitination"/>
    <property type="evidence" value="ECO:0000318"/>
    <property type="project" value="GO_Central"/>
</dbReference>
<dbReference type="GO" id="GO:0003729">
    <property type="term" value="F:mRNA binding"/>
    <property type="evidence" value="ECO:0007669"/>
    <property type="project" value="UniProtKB-ARBA"/>
</dbReference>
<dbReference type="GO" id="GO:0005634">
    <property type="term" value="C:nucleus"/>
    <property type="evidence" value="ECO:0000318"/>
    <property type="project" value="GO_Central"/>
</dbReference>
<name>A0A2K3DI57_CHLRE</name>
<dbReference type="RefSeq" id="XP_042922305.1">
    <property type="nucleotide sequence ID" value="XM_043065304.1"/>
</dbReference>
<dbReference type="GO" id="GO:0005737">
    <property type="term" value="C:cytoplasm"/>
    <property type="evidence" value="ECO:0000318"/>
    <property type="project" value="GO_Central"/>
</dbReference>
<reference evidence="4 5" key="1">
    <citation type="journal article" date="2007" name="Science">
        <title>The Chlamydomonas genome reveals the evolution of key animal and plant functions.</title>
        <authorList>
            <person name="Merchant S.S."/>
            <person name="Prochnik S.E."/>
            <person name="Vallon O."/>
            <person name="Harris E.H."/>
            <person name="Karpowicz S.J."/>
            <person name="Witman G.B."/>
            <person name="Terry A."/>
            <person name="Salamov A."/>
            <person name="Fritz-Laylin L.K."/>
            <person name="Marechal-Drouard L."/>
            <person name="Marshall W.F."/>
            <person name="Qu L.H."/>
            <person name="Nelson D.R."/>
            <person name="Sanderfoot A.A."/>
            <person name="Spalding M.H."/>
            <person name="Kapitonov V.V."/>
            <person name="Ren Q."/>
            <person name="Ferris P."/>
            <person name="Lindquist E."/>
            <person name="Shapiro H."/>
            <person name="Lucas S.M."/>
            <person name="Grimwood J."/>
            <person name="Schmutz J."/>
            <person name="Cardol P."/>
            <person name="Cerutti H."/>
            <person name="Chanfreau G."/>
            <person name="Chen C.L."/>
            <person name="Cognat V."/>
            <person name="Croft M.T."/>
            <person name="Dent R."/>
            <person name="Dutcher S."/>
            <person name="Fernandez E."/>
            <person name="Fukuzawa H."/>
            <person name="Gonzalez-Ballester D."/>
            <person name="Gonzalez-Halphen D."/>
            <person name="Hallmann A."/>
            <person name="Hanikenne M."/>
            <person name="Hippler M."/>
            <person name="Inwood W."/>
            <person name="Jabbari K."/>
            <person name="Kalanon M."/>
            <person name="Kuras R."/>
            <person name="Lefebvre P.A."/>
            <person name="Lemaire S.D."/>
            <person name="Lobanov A.V."/>
            <person name="Lohr M."/>
            <person name="Manuell A."/>
            <person name="Meier I."/>
            <person name="Mets L."/>
            <person name="Mittag M."/>
            <person name="Mittelmeier T."/>
            <person name="Moroney J.V."/>
            <person name="Moseley J."/>
            <person name="Napoli C."/>
            <person name="Nedelcu A.M."/>
            <person name="Niyogi K."/>
            <person name="Novoselov S.V."/>
            <person name="Paulsen I.T."/>
            <person name="Pazour G."/>
            <person name="Purton S."/>
            <person name="Ral J.P."/>
            <person name="Riano-Pachon D.M."/>
            <person name="Riekhof W."/>
            <person name="Rymarquis L."/>
            <person name="Schroda M."/>
            <person name="Stern D."/>
            <person name="Umen J."/>
            <person name="Willows R."/>
            <person name="Wilson N."/>
            <person name="Zimmer S.L."/>
            <person name="Allmer J."/>
            <person name="Balk J."/>
            <person name="Bisova K."/>
            <person name="Chen C.J."/>
            <person name="Elias M."/>
            <person name="Gendler K."/>
            <person name="Hauser C."/>
            <person name="Lamb M.R."/>
            <person name="Ledford H."/>
            <person name="Long J.C."/>
            <person name="Minagawa J."/>
            <person name="Page M.D."/>
            <person name="Pan J."/>
            <person name="Pootakham W."/>
            <person name="Roje S."/>
            <person name="Rose A."/>
            <person name="Stahlberg E."/>
            <person name="Terauchi A.M."/>
            <person name="Yang P."/>
            <person name="Ball S."/>
            <person name="Bowler C."/>
            <person name="Dieckmann C.L."/>
            <person name="Gladyshev V.N."/>
            <person name="Green P."/>
            <person name="Jorgensen R."/>
            <person name="Mayfield S."/>
            <person name="Mueller-Roeber B."/>
            <person name="Rajamani S."/>
            <person name="Sayre R.T."/>
            <person name="Brokstein P."/>
            <person name="Dubchak I."/>
            <person name="Goodstein D."/>
            <person name="Hornick L."/>
            <person name="Huang Y.W."/>
            <person name="Jhaveri J."/>
            <person name="Luo Y."/>
            <person name="Martinez D."/>
            <person name="Ngau W.C."/>
            <person name="Otillar B."/>
            <person name="Poliakov A."/>
            <person name="Porter A."/>
            <person name="Szajkowski L."/>
            <person name="Werner G."/>
            <person name="Zhou K."/>
            <person name="Grigoriev I.V."/>
            <person name="Rokhsar D.S."/>
            <person name="Grossman A.R."/>
        </authorList>
    </citation>
    <scope>NUCLEOTIDE SEQUENCE [LARGE SCALE GENOMIC DNA]</scope>
    <source>
        <strain evidence="5">CC-503</strain>
    </source>
</reference>
<sequence length="416" mass="46460">MLEATRCCRCGRHIPEDSERPLNFALAELLGLLGPPAALARPCGDGQRSAAREQQRDECLGDAEGLKEGDLDEDEEGEEEEQEGEEEEGQEQEQGEEETQQEQPHGRPLEILVDVFVVDPQRMERCDRVTQLRLALQPRPNYPRESARLPLVELRRRLQGRGVPDAAWRFAFRKPHKWEPGTSYTRLHMLYEHVRMDGAVEVWAVGGPSTADAIARPPPLKLYAYDSCAPGTPVREVVLHGPWGEWRVHGLEAKPGMTTREFGDLAAARLPRRHRHQHAGHFRLVVNGRKQPQRLMLDVAQEGLLGGGAALHMRGWPPAPGPNSSGSQSVVLRPLYVKTLTGKTITLQDVHSDLDVYDLKCMIDELEGIPPDEQRLVFAGRQLEDADTLASYNISKESTLHLILRLGHPGVAIQVS</sequence>
<dbReference type="Gramene" id="PNW80218">
    <property type="protein sequence ID" value="PNW80218"/>
    <property type="gene ID" value="CHLRE_08g382689v5"/>
</dbReference>
<dbReference type="InParanoid" id="A0A2K3DI57"/>
<dbReference type="GO" id="GO:0031625">
    <property type="term" value="F:ubiquitin protein ligase binding"/>
    <property type="evidence" value="ECO:0000318"/>
    <property type="project" value="GO_Central"/>
</dbReference>
<dbReference type="InterPro" id="IPR000626">
    <property type="entry name" value="Ubiquitin-like_dom"/>
</dbReference>
<feature type="region of interest" description="Disordered" evidence="2">
    <location>
        <begin position="41"/>
        <end position="108"/>
    </location>
</feature>
<keyword evidence="1" id="KW-1017">Isopeptide bond</keyword>
<accession>A0A2K3DI57</accession>
<dbReference type="FunFam" id="3.10.20.90:FF:000222">
    <property type="entry name" value="Polyubiquitin 5"/>
    <property type="match status" value="1"/>
</dbReference>
<evidence type="ECO:0000259" key="3">
    <source>
        <dbReference type="PROSITE" id="PS50053"/>
    </source>
</evidence>
<dbReference type="Pfam" id="PF00240">
    <property type="entry name" value="ubiquitin"/>
    <property type="match status" value="1"/>
</dbReference>
<feature type="domain" description="Ubiquitin-like" evidence="3">
    <location>
        <begin position="333"/>
        <end position="405"/>
    </location>
</feature>
<dbReference type="InterPro" id="IPR050158">
    <property type="entry name" value="Ubiquitin_ubiquitin-like"/>
</dbReference>
<proteinExistence type="predicted"/>
<dbReference type="GeneID" id="66054526"/>
<dbReference type="KEGG" id="cre:CHLRE_08g382689v5"/>
<dbReference type="Gene3D" id="3.10.20.90">
    <property type="entry name" value="Phosphatidylinositol 3-kinase Catalytic Subunit, Chain A, domain 1"/>
    <property type="match status" value="1"/>
</dbReference>
<dbReference type="GO" id="GO:0031386">
    <property type="term" value="F:protein tag activity"/>
    <property type="evidence" value="ECO:0000318"/>
    <property type="project" value="GO_Central"/>
</dbReference>
<dbReference type="PROSITE" id="PS50053">
    <property type="entry name" value="UBIQUITIN_2"/>
    <property type="match status" value="1"/>
</dbReference>
<gene>
    <name evidence="4" type="ORF">CHLRE_08g382689v5</name>
</gene>
<organism evidence="4 5">
    <name type="scientific">Chlamydomonas reinhardtii</name>
    <name type="common">Chlamydomonas smithii</name>
    <dbReference type="NCBI Taxonomy" id="3055"/>
    <lineage>
        <taxon>Eukaryota</taxon>
        <taxon>Viridiplantae</taxon>
        <taxon>Chlorophyta</taxon>
        <taxon>core chlorophytes</taxon>
        <taxon>Chlorophyceae</taxon>
        <taxon>CS clade</taxon>
        <taxon>Chlamydomonadales</taxon>
        <taxon>Chlamydomonadaceae</taxon>
        <taxon>Chlamydomonas</taxon>
    </lineage>
</organism>
<feature type="compositionally biased region" description="Acidic residues" evidence="2">
    <location>
        <begin position="70"/>
        <end position="100"/>
    </location>
</feature>
<dbReference type="SUPFAM" id="SSF54236">
    <property type="entry name" value="Ubiquitin-like"/>
    <property type="match status" value="1"/>
</dbReference>
<dbReference type="InterPro" id="IPR019956">
    <property type="entry name" value="Ubiquitin_dom"/>
</dbReference>
<protein>
    <recommendedName>
        <fullName evidence="3">Ubiquitin-like domain-containing protein</fullName>
    </recommendedName>
</protein>
<dbReference type="GO" id="GO:0019941">
    <property type="term" value="P:modification-dependent protein catabolic process"/>
    <property type="evidence" value="ECO:0000318"/>
    <property type="project" value="GO_Central"/>
</dbReference>
<feature type="compositionally biased region" description="Basic and acidic residues" evidence="2">
    <location>
        <begin position="50"/>
        <end position="69"/>
    </location>
</feature>
<dbReference type="OrthoDB" id="428577at2759"/>
<dbReference type="PROSITE" id="PS00299">
    <property type="entry name" value="UBIQUITIN_1"/>
    <property type="match status" value="1"/>
</dbReference>
<dbReference type="PaxDb" id="3055-EDP02753"/>
<dbReference type="Proteomes" id="UP000006906">
    <property type="component" value="Chromosome 8"/>
</dbReference>
<dbReference type="EMBL" id="CM008969">
    <property type="protein sequence ID" value="PNW80218.1"/>
    <property type="molecule type" value="Genomic_DNA"/>
</dbReference>
<evidence type="ECO:0000256" key="2">
    <source>
        <dbReference type="SAM" id="MobiDB-lite"/>
    </source>
</evidence>
<keyword evidence="5" id="KW-1185">Reference proteome</keyword>
<dbReference type="InterPro" id="IPR019954">
    <property type="entry name" value="Ubiquitin_CS"/>
</dbReference>
<evidence type="ECO:0000313" key="4">
    <source>
        <dbReference type="EMBL" id="PNW80218.1"/>
    </source>
</evidence>
<dbReference type="SMART" id="SM00213">
    <property type="entry name" value="UBQ"/>
    <property type="match status" value="1"/>
</dbReference>
<evidence type="ECO:0000313" key="5">
    <source>
        <dbReference type="Proteomes" id="UP000006906"/>
    </source>
</evidence>
<evidence type="ECO:0000256" key="1">
    <source>
        <dbReference type="ARBA" id="ARBA00022499"/>
    </source>
</evidence>
<dbReference type="PRINTS" id="PR00348">
    <property type="entry name" value="UBIQUITIN"/>
</dbReference>
<dbReference type="InterPro" id="IPR029071">
    <property type="entry name" value="Ubiquitin-like_domsf"/>
</dbReference>
<dbReference type="AlphaFoldDB" id="A0A2K3DI57"/>